<dbReference type="KEGG" id="aar:Acear_1895"/>
<organism evidence="3 4">
    <name type="scientific">Acetohalobium arabaticum (strain ATCC 49924 / DSM 5501 / Z-7288)</name>
    <dbReference type="NCBI Taxonomy" id="574087"/>
    <lineage>
        <taxon>Bacteria</taxon>
        <taxon>Bacillati</taxon>
        <taxon>Bacillota</taxon>
        <taxon>Clostridia</taxon>
        <taxon>Halanaerobiales</taxon>
        <taxon>Halobacteroidaceae</taxon>
        <taxon>Acetohalobium</taxon>
    </lineage>
</organism>
<dbReference type="InterPro" id="IPR002563">
    <property type="entry name" value="Flavin_Rdtase-like_dom"/>
</dbReference>
<dbReference type="PANTHER" id="PTHR43567:SF5">
    <property type="entry name" value="HYPOTHETICAL CYTOSOLIC PROTEIN"/>
    <property type="match status" value="1"/>
</dbReference>
<feature type="domain" description="Flavin reductase like" evidence="2">
    <location>
        <begin position="22"/>
        <end position="164"/>
    </location>
</feature>
<dbReference type="PANTHER" id="PTHR43567">
    <property type="entry name" value="FLAVOREDOXIN-RELATED-RELATED"/>
    <property type="match status" value="1"/>
</dbReference>
<dbReference type="GO" id="GO:0016646">
    <property type="term" value="F:oxidoreductase activity, acting on the CH-NH group of donors, NAD or NADP as acceptor"/>
    <property type="evidence" value="ECO:0007669"/>
    <property type="project" value="UniProtKB-ARBA"/>
</dbReference>
<dbReference type="Gene3D" id="2.30.110.10">
    <property type="entry name" value="Electron Transport, Fmn-binding Protein, Chain A"/>
    <property type="match status" value="1"/>
</dbReference>
<dbReference type="eggNOG" id="COG1853">
    <property type="taxonomic scope" value="Bacteria"/>
</dbReference>
<reference evidence="3 4" key="1">
    <citation type="journal article" date="2010" name="Stand. Genomic Sci.">
        <title>Complete genome sequence of Acetohalobium arabaticum type strain (Z-7288).</title>
        <authorList>
            <person name="Sikorski J."/>
            <person name="Lapidus A."/>
            <person name="Chertkov O."/>
            <person name="Lucas S."/>
            <person name="Copeland A."/>
            <person name="Glavina Del Rio T."/>
            <person name="Nolan M."/>
            <person name="Tice H."/>
            <person name="Cheng J.F."/>
            <person name="Han C."/>
            <person name="Brambilla E."/>
            <person name="Pitluck S."/>
            <person name="Liolios K."/>
            <person name="Ivanova N."/>
            <person name="Mavromatis K."/>
            <person name="Mikhailova N."/>
            <person name="Pati A."/>
            <person name="Bruce D."/>
            <person name="Detter C."/>
            <person name="Tapia R."/>
            <person name="Goodwin L."/>
            <person name="Chen A."/>
            <person name="Palaniappan K."/>
            <person name="Land M."/>
            <person name="Hauser L."/>
            <person name="Chang Y.J."/>
            <person name="Jeffries C.D."/>
            <person name="Rohde M."/>
            <person name="Goker M."/>
            <person name="Spring S."/>
            <person name="Woyke T."/>
            <person name="Bristow J."/>
            <person name="Eisen J.A."/>
            <person name="Markowitz V."/>
            <person name="Hugenholtz P."/>
            <person name="Kyrpides N.C."/>
            <person name="Klenk H.P."/>
        </authorList>
    </citation>
    <scope>NUCLEOTIDE SEQUENCE [LARGE SCALE GENOMIC DNA]</scope>
    <source>
        <strain evidence="4">ATCC 49924 / DSM 5501 / Z-7288</strain>
    </source>
</reference>
<comment type="similarity">
    <text evidence="1">Belongs to the flavoredoxin family.</text>
</comment>
<evidence type="ECO:0000256" key="1">
    <source>
        <dbReference type="ARBA" id="ARBA00038054"/>
    </source>
</evidence>
<dbReference type="GO" id="GO:0010181">
    <property type="term" value="F:FMN binding"/>
    <property type="evidence" value="ECO:0007669"/>
    <property type="project" value="InterPro"/>
</dbReference>
<evidence type="ECO:0000313" key="3">
    <source>
        <dbReference type="EMBL" id="ADL13398.1"/>
    </source>
</evidence>
<dbReference type="AlphaFoldDB" id="D9QSD5"/>
<dbReference type="InterPro" id="IPR052174">
    <property type="entry name" value="Flavoredoxin"/>
</dbReference>
<accession>D9QSD5</accession>
<keyword evidence="4" id="KW-1185">Reference proteome</keyword>
<evidence type="ECO:0000259" key="2">
    <source>
        <dbReference type="Pfam" id="PF01613"/>
    </source>
</evidence>
<name>D9QSD5_ACEAZ</name>
<dbReference type="HOGENOM" id="CLU_102849_0_0_9"/>
<dbReference type="RefSeq" id="WP_013278843.1">
    <property type="nucleotide sequence ID" value="NC_014378.1"/>
</dbReference>
<dbReference type="Proteomes" id="UP000001661">
    <property type="component" value="Chromosome"/>
</dbReference>
<dbReference type="EMBL" id="CP002105">
    <property type="protein sequence ID" value="ADL13398.1"/>
    <property type="molecule type" value="Genomic_DNA"/>
</dbReference>
<dbReference type="InterPro" id="IPR012349">
    <property type="entry name" value="Split_barrel_FMN-bd"/>
</dbReference>
<evidence type="ECO:0000313" key="4">
    <source>
        <dbReference type="Proteomes" id="UP000001661"/>
    </source>
</evidence>
<sequence length="167" mass="19159">MQEVEYNQYLTEALDAISKGAFLTVKAGGELNTMTIGWANVGYIWGKPFFTVLVRHSRHTFELIEKTDEFTVSIPLESDMREELNFCGTKSGRNYDKFIECSLTALSGQVVETPVIGGCDLHYECKIKFTQVMDEDNLDADYQAEWYPEDDYHTLYFGEIVKSYLTE</sequence>
<dbReference type="Pfam" id="PF01613">
    <property type="entry name" value="Flavin_Reduct"/>
    <property type="match status" value="1"/>
</dbReference>
<gene>
    <name evidence="3" type="ordered locus">Acear_1895</name>
</gene>
<dbReference type="SUPFAM" id="SSF50475">
    <property type="entry name" value="FMN-binding split barrel"/>
    <property type="match status" value="1"/>
</dbReference>
<proteinExistence type="inferred from homology"/>
<dbReference type="STRING" id="574087.Acear_1895"/>
<protein>
    <submittedName>
        <fullName evidence="3">Flavin reductase domain protein FMN-binding protein</fullName>
    </submittedName>
</protein>